<feature type="transmembrane region" description="Helical" evidence="2">
    <location>
        <begin position="53"/>
        <end position="71"/>
    </location>
</feature>
<feature type="transmembrane region" description="Helical" evidence="2">
    <location>
        <begin position="12"/>
        <end position="41"/>
    </location>
</feature>
<evidence type="ECO:0000256" key="2">
    <source>
        <dbReference type="SAM" id="Phobius"/>
    </source>
</evidence>
<evidence type="ECO:0000256" key="1">
    <source>
        <dbReference type="ARBA" id="ARBA00010792"/>
    </source>
</evidence>
<comment type="similarity">
    <text evidence="1">Belongs to the DedA family.</text>
</comment>
<dbReference type="InterPro" id="IPR032816">
    <property type="entry name" value="VTT_dom"/>
</dbReference>
<keyword evidence="2" id="KW-0812">Transmembrane</keyword>
<dbReference type="InterPro" id="IPR051311">
    <property type="entry name" value="DedA_domain"/>
</dbReference>
<dbReference type="OrthoDB" id="9782291at2"/>
<dbReference type="Proteomes" id="UP000181997">
    <property type="component" value="Unassembled WGS sequence"/>
</dbReference>
<dbReference type="AlphaFoldDB" id="A0A0V8HL35"/>
<evidence type="ECO:0000313" key="4">
    <source>
        <dbReference type="EMBL" id="SCB80943.1"/>
    </source>
</evidence>
<feature type="transmembrane region" description="Helical" evidence="2">
    <location>
        <begin position="132"/>
        <end position="153"/>
    </location>
</feature>
<dbReference type="Pfam" id="PF09335">
    <property type="entry name" value="VTT_dom"/>
    <property type="match status" value="1"/>
</dbReference>
<dbReference type="PANTHER" id="PTHR42709">
    <property type="entry name" value="ALKALINE PHOSPHATASE LIKE PROTEIN"/>
    <property type="match status" value="1"/>
</dbReference>
<accession>A0A0V8HL35</accession>
<dbReference type="EMBL" id="FMAU01000001">
    <property type="protein sequence ID" value="SCB80943.1"/>
    <property type="molecule type" value="Genomic_DNA"/>
</dbReference>
<name>A0A0V8HL35_9BACI</name>
<proteinExistence type="inferred from homology"/>
<evidence type="ECO:0000313" key="5">
    <source>
        <dbReference type="Proteomes" id="UP000181997"/>
    </source>
</evidence>
<keyword evidence="2" id="KW-0472">Membrane</keyword>
<keyword evidence="5" id="KW-1185">Reference proteome</keyword>
<dbReference type="RefSeq" id="WP_052011553.1">
    <property type="nucleotide sequence ID" value="NZ_FMAU01000001.1"/>
</dbReference>
<feature type="domain" description="VTT" evidence="3">
    <location>
        <begin position="29"/>
        <end position="155"/>
    </location>
</feature>
<evidence type="ECO:0000259" key="3">
    <source>
        <dbReference type="Pfam" id="PF09335"/>
    </source>
</evidence>
<gene>
    <name evidence="4" type="ORF">GA0061094_0650</name>
</gene>
<keyword evidence="2" id="KW-1133">Transmembrane helix</keyword>
<reference evidence="5" key="1">
    <citation type="submission" date="2016-08" db="EMBL/GenBank/DDBJ databases">
        <authorList>
            <person name="Varghese N."/>
            <person name="Submissions Spin"/>
        </authorList>
    </citation>
    <scope>NUCLEOTIDE SEQUENCE [LARGE SCALE GENOMIC DNA]</scope>
    <source>
        <strain evidence="5">SGD-1123</strain>
    </source>
</reference>
<dbReference type="PANTHER" id="PTHR42709:SF9">
    <property type="entry name" value="ALKALINE PHOSPHATASE LIKE PROTEIN"/>
    <property type="match status" value="1"/>
</dbReference>
<protein>
    <submittedName>
        <fullName evidence="4">Membrane protein DedA, SNARE-associated domain</fullName>
    </submittedName>
</protein>
<sequence>MDLLLELVDQYGYIAMFLFSWIVFLGLPVPNEIAAAFAGYLTEWRHFDPYTSFLFMYSGLLSYGIFGYFAGDRFGTRLMIRKFKNGKMQTLMEKGENWIERYGSFAISISYFIPGVRLVMPYIAGTAKGITLIKFIIYAAPSAFVWALVYFQIGRYFPKSFRRIVEEVSLKAGIVAGVLVSCILIYVLLKLLKRKYPSVLRKRIRYRK</sequence>
<dbReference type="GO" id="GO:0005886">
    <property type="term" value="C:plasma membrane"/>
    <property type="evidence" value="ECO:0007669"/>
    <property type="project" value="TreeGrafter"/>
</dbReference>
<organism evidence="4 5">
    <name type="scientific">[Bacillus] enclensis</name>
    <dbReference type="NCBI Taxonomy" id="1402860"/>
    <lineage>
        <taxon>Bacteria</taxon>
        <taxon>Bacillati</taxon>
        <taxon>Bacillota</taxon>
        <taxon>Bacilli</taxon>
        <taxon>Bacillales</taxon>
        <taxon>Bacillaceae</taxon>
        <taxon>Rossellomorea</taxon>
    </lineage>
</organism>
<feature type="transmembrane region" description="Helical" evidence="2">
    <location>
        <begin position="173"/>
        <end position="192"/>
    </location>
</feature>